<keyword evidence="3" id="KW-1185">Reference proteome</keyword>
<evidence type="ECO:0000256" key="1">
    <source>
        <dbReference type="SAM" id="MobiDB-lite"/>
    </source>
</evidence>
<comment type="caution">
    <text evidence="2">The sequence shown here is derived from an EMBL/GenBank/DDBJ whole genome shotgun (WGS) entry which is preliminary data.</text>
</comment>
<feature type="compositionally biased region" description="Basic and acidic residues" evidence="1">
    <location>
        <begin position="522"/>
        <end position="541"/>
    </location>
</feature>
<proteinExistence type="predicted"/>
<reference evidence="2" key="1">
    <citation type="submission" date="2021-03" db="EMBL/GenBank/DDBJ databases">
        <authorList>
            <person name="Bekaert M."/>
        </authorList>
    </citation>
    <scope>NUCLEOTIDE SEQUENCE</scope>
</reference>
<dbReference type="OrthoDB" id="48651at2759"/>
<feature type="region of interest" description="Disordered" evidence="1">
    <location>
        <begin position="352"/>
        <end position="714"/>
    </location>
</feature>
<sequence>MGCVYIPPEGSKYSSVDAFTEIENEFLHLSEPNLKNVLIGDFNAKTSTLLDYVIPDQLLLEILNTDDTHTMQYFSDYNGLLTNNISLQRYSKCACRPNTYGHRLLELYVHCNLKFTLESQPYANINNVKTVEKQVIKWNNNKQDKFVKFVKEKKSEGIRDIETILDKLIDRNDTVQQTDIDTAMNKICEIFNSSSISVFGTKCKNQKYAKHNEKPWYKRGCKSKRNLFHQARQRYGNLKSKENKKALKEASKSYKKELNRSYNDFQMNTAKDLRKLAKSDPKRLWQKLNSININKSNKTDAVKIEDLYEHFKRLSQDEVIEDNSDIDLTKMVDGDLSVAVITVTIDMEAETPAERPRLNLKPRTKAPEDAPTTDKPPARKPSANIFGDAKPVDIVAKEKEKERAAPMSDKPPARKPSANIFGDAKPVDTAAKEREIEERLRRGREDESRRKADEEKENTNSTSPGYRPRQYSGEEGGGRQRRLSSNSSGKGRPGPPPVTSPGKPRRDSDVSNHSQEVFSGGEETKEEPRSPVSPAHRDEAASKLVPAPPPPVNIWEKRKETVVKTAVVSVKSPMESHTHIKSETRSIADAPSSSSSSSSTSQSPENKAAPPPKDNPWTRRQYNKESDEPVSSSPMGKPSGRGERSGSRGRGRGHGGYPDKGRGQESKPRHEKKIPQSIDEMPKYEPQVQKDFRQKNKFAGLLDDEDEDNGEDST</sequence>
<feature type="compositionally biased region" description="Basic and acidic residues" evidence="1">
    <location>
        <begin position="657"/>
        <end position="668"/>
    </location>
</feature>
<name>A0A8S3UMF0_MYTED</name>
<dbReference type="AlphaFoldDB" id="A0A8S3UMF0"/>
<feature type="compositionally biased region" description="Low complexity" evidence="1">
    <location>
        <begin position="563"/>
        <end position="572"/>
    </location>
</feature>
<feature type="compositionally biased region" description="Acidic residues" evidence="1">
    <location>
        <begin position="702"/>
        <end position="714"/>
    </location>
</feature>
<accession>A0A8S3UMF0</accession>
<feature type="compositionally biased region" description="Basic and acidic residues" evidence="1">
    <location>
        <begin position="574"/>
        <end position="586"/>
    </location>
</feature>
<evidence type="ECO:0000313" key="3">
    <source>
        <dbReference type="Proteomes" id="UP000683360"/>
    </source>
</evidence>
<feature type="compositionally biased region" description="Basic and acidic residues" evidence="1">
    <location>
        <begin position="680"/>
        <end position="694"/>
    </location>
</feature>
<organism evidence="2 3">
    <name type="scientific">Mytilus edulis</name>
    <name type="common">Blue mussel</name>
    <dbReference type="NCBI Taxonomy" id="6550"/>
    <lineage>
        <taxon>Eukaryota</taxon>
        <taxon>Metazoa</taxon>
        <taxon>Spiralia</taxon>
        <taxon>Lophotrochozoa</taxon>
        <taxon>Mollusca</taxon>
        <taxon>Bivalvia</taxon>
        <taxon>Autobranchia</taxon>
        <taxon>Pteriomorphia</taxon>
        <taxon>Mytilida</taxon>
        <taxon>Mytiloidea</taxon>
        <taxon>Mytilidae</taxon>
        <taxon>Mytilinae</taxon>
        <taxon>Mytilus</taxon>
    </lineage>
</organism>
<gene>
    <name evidence="2" type="ORF">MEDL_57078</name>
</gene>
<evidence type="ECO:0000313" key="2">
    <source>
        <dbReference type="EMBL" id="CAG2245049.1"/>
    </source>
</evidence>
<protein>
    <submittedName>
        <fullName evidence="2">EIF4B</fullName>
    </submittedName>
</protein>
<feature type="compositionally biased region" description="Low complexity" evidence="1">
    <location>
        <begin position="592"/>
        <end position="603"/>
    </location>
</feature>
<dbReference type="EMBL" id="CAJPWZ010002757">
    <property type="protein sequence ID" value="CAG2245049.1"/>
    <property type="molecule type" value="Genomic_DNA"/>
</dbReference>
<feature type="compositionally biased region" description="Basic and acidic residues" evidence="1">
    <location>
        <begin position="430"/>
        <end position="458"/>
    </location>
</feature>
<dbReference type="Proteomes" id="UP000683360">
    <property type="component" value="Unassembled WGS sequence"/>
</dbReference>
<feature type="compositionally biased region" description="Basic and acidic residues" evidence="1">
    <location>
        <begin position="395"/>
        <end position="404"/>
    </location>
</feature>